<protein>
    <submittedName>
        <fullName evidence="2">Uncharacterized protein</fullName>
    </submittedName>
</protein>
<comment type="caution">
    <text evidence="2">The sequence shown here is derived from an EMBL/GenBank/DDBJ whole genome shotgun (WGS) entry which is preliminary data.</text>
</comment>
<dbReference type="Proteomes" id="UP000249688">
    <property type="component" value="Unassembled WGS sequence"/>
</dbReference>
<feature type="transmembrane region" description="Helical" evidence="1">
    <location>
        <begin position="12"/>
        <end position="31"/>
    </location>
</feature>
<organism evidence="2 3">
    <name type="scientific">Humitalea rosea</name>
    <dbReference type="NCBI Taxonomy" id="990373"/>
    <lineage>
        <taxon>Bacteria</taxon>
        <taxon>Pseudomonadati</taxon>
        <taxon>Pseudomonadota</taxon>
        <taxon>Alphaproteobacteria</taxon>
        <taxon>Acetobacterales</taxon>
        <taxon>Roseomonadaceae</taxon>
        <taxon>Humitalea</taxon>
    </lineage>
</organism>
<proteinExistence type="predicted"/>
<gene>
    <name evidence="2" type="ORF">C8P66_12131</name>
</gene>
<evidence type="ECO:0000256" key="1">
    <source>
        <dbReference type="SAM" id="Phobius"/>
    </source>
</evidence>
<sequence>MWITLDFSELYAGAGIALLVAVLGTPLLWRLTRPLRRWPRSLATNLGCAGLAGLLALPVSMQTGMEETALFTLLGSAILQGLALPILPFFARQG</sequence>
<keyword evidence="1" id="KW-0472">Membrane</keyword>
<reference evidence="2 3" key="1">
    <citation type="submission" date="2018-06" db="EMBL/GenBank/DDBJ databases">
        <title>Genomic Encyclopedia of Archaeal and Bacterial Type Strains, Phase II (KMG-II): from individual species to whole genera.</title>
        <authorList>
            <person name="Goeker M."/>
        </authorList>
    </citation>
    <scope>NUCLEOTIDE SEQUENCE [LARGE SCALE GENOMIC DNA]</scope>
    <source>
        <strain evidence="2 3">DSM 24525</strain>
    </source>
</reference>
<dbReference type="AlphaFoldDB" id="A0A2W7I3S9"/>
<feature type="transmembrane region" description="Helical" evidence="1">
    <location>
        <begin position="43"/>
        <end position="63"/>
    </location>
</feature>
<feature type="transmembrane region" description="Helical" evidence="1">
    <location>
        <begin position="69"/>
        <end position="91"/>
    </location>
</feature>
<evidence type="ECO:0000313" key="2">
    <source>
        <dbReference type="EMBL" id="PZW41324.1"/>
    </source>
</evidence>
<dbReference type="EMBL" id="QKYU01000021">
    <property type="protein sequence ID" value="PZW41324.1"/>
    <property type="molecule type" value="Genomic_DNA"/>
</dbReference>
<keyword evidence="3" id="KW-1185">Reference proteome</keyword>
<name>A0A2W7I3S9_9PROT</name>
<keyword evidence="1" id="KW-0812">Transmembrane</keyword>
<keyword evidence="1" id="KW-1133">Transmembrane helix</keyword>
<evidence type="ECO:0000313" key="3">
    <source>
        <dbReference type="Proteomes" id="UP000249688"/>
    </source>
</evidence>
<accession>A0A2W7I3S9</accession>
<dbReference type="RefSeq" id="WP_111399506.1">
    <property type="nucleotide sequence ID" value="NZ_QKYU01000021.1"/>
</dbReference>